<evidence type="ECO:0000256" key="5">
    <source>
        <dbReference type="ARBA" id="ARBA00023136"/>
    </source>
</evidence>
<comment type="catalytic activity">
    <reaction evidence="7">
        <text>L-cysteinyl-[protein] + hexadecanoyl-CoA = S-hexadecanoyl-L-cysteinyl-[protein] + CoA</text>
        <dbReference type="Rhea" id="RHEA:36683"/>
        <dbReference type="Rhea" id="RHEA-COMP:10131"/>
        <dbReference type="Rhea" id="RHEA-COMP:11032"/>
        <dbReference type="ChEBI" id="CHEBI:29950"/>
        <dbReference type="ChEBI" id="CHEBI:57287"/>
        <dbReference type="ChEBI" id="CHEBI:57379"/>
        <dbReference type="ChEBI" id="CHEBI:74151"/>
        <dbReference type="EC" id="2.3.1.225"/>
    </reaction>
</comment>
<dbReference type="GO" id="GO:0006612">
    <property type="term" value="P:protein targeting to membrane"/>
    <property type="evidence" value="ECO:0007669"/>
    <property type="project" value="TreeGrafter"/>
</dbReference>
<sequence length="248" mass="28289">MSKGFVAVALGLMLLKAFTWLVVLRPHSSIFLNSLYCATTAFMFWSYAQAMHDRPIHERPLHSHTMDPSKPPTRYCERCDADKGANVHHCSVCNRCVYRMDHHCPWTGNCVAWTTKKCFLLFLLYTSLSCWTFNLMSSRKAPETARIVVTWLLQCGWILTLGIGSLLAGYFVFHLWLLREGKTTLEFLSGKPGELAGCSFQHNVTVYFGRDMWSWWIPMKPVLDAAMGGRERDETDEHGTLTQLVVTA</sequence>
<dbReference type="GO" id="GO:0016020">
    <property type="term" value="C:membrane"/>
    <property type="evidence" value="ECO:0007669"/>
    <property type="project" value="UniProtKB-SubCell"/>
</dbReference>
<evidence type="ECO:0000256" key="4">
    <source>
        <dbReference type="ARBA" id="ARBA00022989"/>
    </source>
</evidence>
<organism evidence="9 10">
    <name type="scientific">Peronospora matthiolae</name>
    <dbReference type="NCBI Taxonomy" id="2874970"/>
    <lineage>
        <taxon>Eukaryota</taxon>
        <taxon>Sar</taxon>
        <taxon>Stramenopiles</taxon>
        <taxon>Oomycota</taxon>
        <taxon>Peronosporomycetes</taxon>
        <taxon>Peronosporales</taxon>
        <taxon>Peronosporaceae</taxon>
        <taxon>Peronospora</taxon>
    </lineage>
</organism>
<dbReference type="Pfam" id="PF01529">
    <property type="entry name" value="DHHC"/>
    <property type="match status" value="1"/>
</dbReference>
<dbReference type="InterPro" id="IPR001594">
    <property type="entry name" value="Palmitoyltrfase_DHHC"/>
</dbReference>
<comment type="caution">
    <text evidence="9">The sequence shown here is derived from an EMBL/GenBank/DDBJ whole genome shotgun (WGS) entry which is preliminary data.</text>
</comment>
<dbReference type="GO" id="GO:0019706">
    <property type="term" value="F:protein-cysteine S-palmitoyltransferase activity"/>
    <property type="evidence" value="ECO:0007669"/>
    <property type="project" value="UniProtKB-EC"/>
</dbReference>
<reference evidence="9" key="1">
    <citation type="submission" date="2024-01" db="EMBL/GenBank/DDBJ databases">
        <authorList>
            <person name="Webb A."/>
        </authorList>
    </citation>
    <scope>NUCLEOTIDE SEQUENCE</scope>
    <source>
        <strain evidence="9">Pm1</strain>
    </source>
</reference>
<dbReference type="Proteomes" id="UP001162060">
    <property type="component" value="Unassembled WGS sequence"/>
</dbReference>
<feature type="transmembrane region" description="Helical" evidence="7">
    <location>
        <begin position="156"/>
        <end position="178"/>
    </location>
</feature>
<keyword evidence="3 7" id="KW-0812">Transmembrane</keyword>
<dbReference type="InterPro" id="IPR039859">
    <property type="entry name" value="PFA4/ZDH16/20/ERF2-like"/>
</dbReference>
<dbReference type="EMBL" id="CAKLBY020000229">
    <property type="protein sequence ID" value="CAK7938134.1"/>
    <property type="molecule type" value="Genomic_DNA"/>
</dbReference>
<dbReference type="GO" id="GO:0005783">
    <property type="term" value="C:endoplasmic reticulum"/>
    <property type="evidence" value="ECO:0007669"/>
    <property type="project" value="TreeGrafter"/>
</dbReference>
<dbReference type="GO" id="GO:0005794">
    <property type="term" value="C:Golgi apparatus"/>
    <property type="evidence" value="ECO:0007669"/>
    <property type="project" value="TreeGrafter"/>
</dbReference>
<comment type="similarity">
    <text evidence="7">Belongs to the DHHC palmitoyltransferase family.</text>
</comment>
<evidence type="ECO:0000256" key="3">
    <source>
        <dbReference type="ARBA" id="ARBA00022692"/>
    </source>
</evidence>
<keyword evidence="2 7" id="KW-0808">Transferase</keyword>
<keyword evidence="4 7" id="KW-1133">Transmembrane helix</keyword>
<comment type="subcellular location">
    <subcellularLocation>
        <location evidence="1">Membrane</location>
        <topology evidence="1">Multi-pass membrane protein</topology>
    </subcellularLocation>
</comment>
<dbReference type="AlphaFoldDB" id="A0AAV1UTK7"/>
<evidence type="ECO:0000256" key="2">
    <source>
        <dbReference type="ARBA" id="ARBA00022679"/>
    </source>
</evidence>
<evidence type="ECO:0000256" key="1">
    <source>
        <dbReference type="ARBA" id="ARBA00004141"/>
    </source>
</evidence>
<evidence type="ECO:0000313" key="10">
    <source>
        <dbReference type="Proteomes" id="UP001162060"/>
    </source>
</evidence>
<feature type="domain" description="Palmitoyltransferase DHHC" evidence="8">
    <location>
        <begin position="72"/>
        <end position="189"/>
    </location>
</feature>
<comment type="domain">
    <text evidence="7">The DHHC domain is required for palmitoyltransferase activity.</text>
</comment>
<evidence type="ECO:0000313" key="9">
    <source>
        <dbReference type="EMBL" id="CAK7938134.1"/>
    </source>
</evidence>
<accession>A0AAV1UTK7</accession>
<name>A0AAV1UTK7_9STRA</name>
<protein>
    <recommendedName>
        <fullName evidence="7">Palmitoyltransferase</fullName>
        <ecNumber evidence="7">2.3.1.225</ecNumber>
    </recommendedName>
</protein>
<proteinExistence type="inferred from homology"/>
<evidence type="ECO:0000256" key="6">
    <source>
        <dbReference type="ARBA" id="ARBA00023315"/>
    </source>
</evidence>
<feature type="transmembrane region" description="Helical" evidence="7">
    <location>
        <begin position="118"/>
        <end position="136"/>
    </location>
</feature>
<feature type="transmembrane region" description="Helical" evidence="7">
    <location>
        <begin position="29"/>
        <end position="48"/>
    </location>
</feature>
<evidence type="ECO:0000256" key="7">
    <source>
        <dbReference type="RuleBase" id="RU079119"/>
    </source>
</evidence>
<dbReference type="EC" id="2.3.1.225" evidence="7"/>
<keyword evidence="6 7" id="KW-0012">Acyltransferase</keyword>
<evidence type="ECO:0000259" key="8">
    <source>
        <dbReference type="Pfam" id="PF01529"/>
    </source>
</evidence>
<dbReference type="PROSITE" id="PS50216">
    <property type="entry name" value="DHHC"/>
    <property type="match status" value="1"/>
</dbReference>
<gene>
    <name evidence="9" type="ORF">PM001_LOCUS23284</name>
</gene>
<keyword evidence="5 7" id="KW-0472">Membrane</keyword>
<dbReference type="PANTHER" id="PTHR22883">
    <property type="entry name" value="ZINC FINGER DHHC DOMAIN CONTAINING PROTEIN"/>
    <property type="match status" value="1"/>
</dbReference>